<organism evidence="2 3">
    <name type="scientific">Tumebacillus flagellatus</name>
    <dbReference type="NCBI Taxonomy" id="1157490"/>
    <lineage>
        <taxon>Bacteria</taxon>
        <taxon>Bacillati</taxon>
        <taxon>Bacillota</taxon>
        <taxon>Bacilli</taxon>
        <taxon>Bacillales</taxon>
        <taxon>Alicyclobacillaceae</taxon>
        <taxon>Tumebacillus</taxon>
    </lineage>
</organism>
<dbReference type="eggNOG" id="COG3950">
    <property type="taxonomic scope" value="Bacteria"/>
</dbReference>
<accession>A0A074M783</accession>
<evidence type="ECO:0000313" key="3">
    <source>
        <dbReference type="Proteomes" id="UP000027931"/>
    </source>
</evidence>
<dbReference type="SUPFAM" id="SSF52540">
    <property type="entry name" value="P-loop containing nucleoside triphosphate hydrolases"/>
    <property type="match status" value="1"/>
</dbReference>
<dbReference type="EMBL" id="JMIR01000031">
    <property type="protein sequence ID" value="KEO81867.1"/>
    <property type="molecule type" value="Genomic_DNA"/>
</dbReference>
<dbReference type="AlphaFoldDB" id="A0A074M783"/>
<feature type="domain" description="AAA+ ATPase" evidence="1">
    <location>
        <begin position="29"/>
        <end position="360"/>
    </location>
</feature>
<gene>
    <name evidence="2" type="ORF">EL26_18695</name>
</gene>
<dbReference type="Pfam" id="PF13304">
    <property type="entry name" value="AAA_21"/>
    <property type="match status" value="1"/>
</dbReference>
<dbReference type="GO" id="GO:0016887">
    <property type="term" value="F:ATP hydrolysis activity"/>
    <property type="evidence" value="ECO:0007669"/>
    <property type="project" value="InterPro"/>
</dbReference>
<sequence>MKIRSISIRNFKRIKELDLSFVDEKTGLVRPITTIFGDNGSGKTTVLQAIAYVVSMATGQRDSNRPFYWHGFDPNRIETHGPTKIEIEIELIEDEIEATHDIFAQWEKEQKSPGSFLPPENDRIIKVIYSDGVDHVGNADNGNEEQLLGRYFLSEITNLKKNIRMQYLDRTGDVFWFDQYRSFGADGFVELDEQTQQIGWEAGVAGLRENLIGWWMQRQYSSKPSESDFINTLEKGFQRVFKGASFAGLEAMPTKRAPKPTDFYFLIERDNTQYDISEMSSGEQAVFMILYNFVRQHISRSIVLIDELELHLHAPEQQTLYHSLRKIGPDCQFIITSHSSYLADIIPEASKIRLAGGKLCL</sequence>
<protein>
    <recommendedName>
        <fullName evidence="1">AAA+ ATPase domain-containing protein</fullName>
    </recommendedName>
</protein>
<dbReference type="InterPro" id="IPR051396">
    <property type="entry name" value="Bact_Antivir_Def_Nuclease"/>
</dbReference>
<dbReference type="STRING" id="1157490.EL26_18695"/>
<dbReference type="InterPro" id="IPR041685">
    <property type="entry name" value="AAA_GajA/Old/RecF-like"/>
</dbReference>
<dbReference type="RefSeq" id="WP_038091958.1">
    <property type="nucleotide sequence ID" value="NZ_JMIR01000031.1"/>
</dbReference>
<comment type="caution">
    <text evidence="2">The sequence shown here is derived from an EMBL/GenBank/DDBJ whole genome shotgun (WGS) entry which is preliminary data.</text>
</comment>
<dbReference type="Pfam" id="PF13175">
    <property type="entry name" value="AAA_15"/>
    <property type="match status" value="1"/>
</dbReference>
<reference evidence="2 3" key="1">
    <citation type="journal article" date="2013" name="Int. J. Syst. Evol. Microbiol.">
        <title>Tumebacillus flagellatus sp. nov., an alpha-amylase/pullulanase-producing bacterium isolated from cassava wastewater.</title>
        <authorList>
            <person name="Wang Q."/>
            <person name="Xie N."/>
            <person name="Qin Y."/>
            <person name="Shen N."/>
            <person name="Zhu J."/>
            <person name="Mi H."/>
            <person name="Huang R."/>
        </authorList>
    </citation>
    <scope>NUCLEOTIDE SEQUENCE [LARGE SCALE GENOMIC DNA]</scope>
    <source>
        <strain evidence="2 3">GST4</strain>
    </source>
</reference>
<dbReference type="Proteomes" id="UP000027931">
    <property type="component" value="Unassembled WGS sequence"/>
</dbReference>
<dbReference type="SMART" id="SM00382">
    <property type="entry name" value="AAA"/>
    <property type="match status" value="1"/>
</dbReference>
<dbReference type="PANTHER" id="PTHR43581:SF2">
    <property type="entry name" value="EXCINUCLEASE ATPASE SUBUNIT"/>
    <property type="match status" value="1"/>
</dbReference>
<dbReference type="GO" id="GO:0005524">
    <property type="term" value="F:ATP binding"/>
    <property type="evidence" value="ECO:0007669"/>
    <property type="project" value="InterPro"/>
</dbReference>
<evidence type="ECO:0000313" key="2">
    <source>
        <dbReference type="EMBL" id="KEO81867.1"/>
    </source>
</evidence>
<keyword evidence="3" id="KW-1185">Reference proteome</keyword>
<dbReference type="PANTHER" id="PTHR43581">
    <property type="entry name" value="ATP/GTP PHOSPHATASE"/>
    <property type="match status" value="1"/>
</dbReference>
<dbReference type="InterPro" id="IPR027417">
    <property type="entry name" value="P-loop_NTPase"/>
</dbReference>
<dbReference type="InterPro" id="IPR003959">
    <property type="entry name" value="ATPase_AAA_core"/>
</dbReference>
<dbReference type="Gene3D" id="3.40.50.300">
    <property type="entry name" value="P-loop containing nucleotide triphosphate hydrolases"/>
    <property type="match status" value="1"/>
</dbReference>
<evidence type="ECO:0000259" key="1">
    <source>
        <dbReference type="SMART" id="SM00382"/>
    </source>
</evidence>
<dbReference type="InterPro" id="IPR003593">
    <property type="entry name" value="AAA+_ATPase"/>
</dbReference>
<dbReference type="OrthoDB" id="9784297at2"/>
<name>A0A074M783_9BACL</name>
<proteinExistence type="predicted"/>